<feature type="transmembrane region" description="Helical" evidence="10">
    <location>
        <begin position="77"/>
        <end position="99"/>
    </location>
</feature>
<dbReference type="EMBL" id="JACJVO010000022">
    <property type="protein sequence ID" value="MBB6732865.1"/>
    <property type="molecule type" value="Genomic_DNA"/>
</dbReference>
<evidence type="ECO:0000313" key="12">
    <source>
        <dbReference type="Proteomes" id="UP000564644"/>
    </source>
</evidence>
<evidence type="ECO:0000313" key="11">
    <source>
        <dbReference type="EMBL" id="MBB6732865.1"/>
    </source>
</evidence>
<evidence type="ECO:0000256" key="1">
    <source>
        <dbReference type="ARBA" id="ARBA00002578"/>
    </source>
</evidence>
<accession>A0A7X0VWU4</accession>
<name>A0A7X0VWU4_9BACL</name>
<dbReference type="GO" id="GO:0005886">
    <property type="term" value="C:plasma membrane"/>
    <property type="evidence" value="ECO:0007669"/>
    <property type="project" value="UniProtKB-SubCell"/>
</dbReference>
<comment type="subcellular location">
    <subcellularLocation>
        <location evidence="10">Cell membrane</location>
        <topology evidence="10">Multi-pass membrane protein</topology>
    </subcellularLocation>
    <subcellularLocation>
        <location evidence="10">Bacterial flagellum basal body</location>
    </subcellularLocation>
</comment>
<dbReference type="AlphaFoldDB" id="A0A7X0VWU4"/>
<dbReference type="GO" id="GO:0044780">
    <property type="term" value="P:bacterial-type flagellum assembly"/>
    <property type="evidence" value="ECO:0007669"/>
    <property type="project" value="UniProtKB-UniRule"/>
</dbReference>
<evidence type="ECO:0000256" key="2">
    <source>
        <dbReference type="ARBA" id="ARBA00009772"/>
    </source>
</evidence>
<dbReference type="InterPro" id="IPR002010">
    <property type="entry name" value="T3SS_IM_R"/>
</dbReference>
<dbReference type="Pfam" id="PF01311">
    <property type="entry name" value="Bac_export_1"/>
    <property type="match status" value="1"/>
</dbReference>
<dbReference type="GO" id="GO:0006605">
    <property type="term" value="P:protein targeting"/>
    <property type="evidence" value="ECO:0007669"/>
    <property type="project" value="UniProtKB-UniRule"/>
</dbReference>
<evidence type="ECO:0000256" key="5">
    <source>
        <dbReference type="ARBA" id="ARBA00022692"/>
    </source>
</evidence>
<feature type="transmembrane region" description="Helical" evidence="10">
    <location>
        <begin position="6"/>
        <end position="27"/>
    </location>
</feature>
<dbReference type="NCBIfam" id="TIGR01400">
    <property type="entry name" value="fliR"/>
    <property type="match status" value="1"/>
</dbReference>
<dbReference type="PANTHER" id="PTHR30065:SF1">
    <property type="entry name" value="SURFACE PRESENTATION OF ANTIGENS PROTEIN SPAR"/>
    <property type="match status" value="1"/>
</dbReference>
<dbReference type="GO" id="GO:0009425">
    <property type="term" value="C:bacterial-type flagellum basal body"/>
    <property type="evidence" value="ECO:0007669"/>
    <property type="project" value="UniProtKB-SubCell"/>
</dbReference>
<evidence type="ECO:0000256" key="9">
    <source>
        <dbReference type="NCBIfam" id="TIGR01400"/>
    </source>
</evidence>
<keyword evidence="5 10" id="KW-0812">Transmembrane</keyword>
<feature type="transmembrane region" description="Helical" evidence="10">
    <location>
        <begin position="181"/>
        <end position="202"/>
    </location>
</feature>
<feature type="transmembrane region" description="Helical" evidence="10">
    <location>
        <begin position="223"/>
        <end position="245"/>
    </location>
</feature>
<evidence type="ECO:0000256" key="6">
    <source>
        <dbReference type="ARBA" id="ARBA00022989"/>
    </source>
</evidence>
<keyword evidence="8 10" id="KW-0975">Bacterial flagellum</keyword>
<protein>
    <recommendedName>
        <fullName evidence="3 9">Flagellar biosynthetic protein FliR</fullName>
    </recommendedName>
</protein>
<gene>
    <name evidence="11" type="primary">fliR</name>
    <name evidence="11" type="ORF">H7C18_18275</name>
</gene>
<reference evidence="11 12" key="1">
    <citation type="submission" date="2020-08" db="EMBL/GenBank/DDBJ databases">
        <title>Cohnella phylogeny.</title>
        <authorList>
            <person name="Dunlap C."/>
        </authorList>
    </citation>
    <scope>NUCLEOTIDE SEQUENCE [LARGE SCALE GENOMIC DNA]</scope>
    <source>
        <strain evidence="11 12">CBP 2801</strain>
    </source>
</reference>
<dbReference type="InterPro" id="IPR006303">
    <property type="entry name" value="FliR"/>
</dbReference>
<keyword evidence="4 10" id="KW-1003">Cell membrane</keyword>
<dbReference type="RefSeq" id="WP_185130533.1">
    <property type="nucleotide sequence ID" value="NZ_JACJVO010000022.1"/>
</dbReference>
<evidence type="ECO:0000256" key="4">
    <source>
        <dbReference type="ARBA" id="ARBA00022475"/>
    </source>
</evidence>
<comment type="similarity">
    <text evidence="2 10">Belongs to the FliR/MopE/SpaR family.</text>
</comment>
<dbReference type="Proteomes" id="UP000564644">
    <property type="component" value="Unassembled WGS sequence"/>
</dbReference>
<sequence>MSLDQIMQLFPAFLLVFCRITAFMVAAPVLSTKTIPNTFKIGLAFFISVIVFLNVGFDDRVTADGEFILSIMKEVVAGLLIGFVASLFFAVVQVAGAYMDMQMGFGIANVVDPLTGASAPLLGNLKYMLMVLVFLSVNGHHYLIAAIMNSYEWLPLNNHFFQTLYHGSVSEFLVRTFADTFLLALQISAPIVVSMFLTDLGLALLSRAAPQYQVFVIGVPIKILLGMAVLILLLPGFGSIFQMLFDHLFDALDKLFVLLKEPS</sequence>
<dbReference type="PRINTS" id="PR00953">
    <property type="entry name" value="TYPE3IMRPROT"/>
</dbReference>
<evidence type="ECO:0000256" key="3">
    <source>
        <dbReference type="ARBA" id="ARBA00021717"/>
    </source>
</evidence>
<feature type="transmembrane region" description="Helical" evidence="10">
    <location>
        <begin position="127"/>
        <end position="148"/>
    </location>
</feature>
<feature type="transmembrane region" description="Helical" evidence="10">
    <location>
        <begin position="39"/>
        <end position="57"/>
    </location>
</feature>
<dbReference type="PANTHER" id="PTHR30065">
    <property type="entry name" value="FLAGELLAR BIOSYNTHETIC PROTEIN FLIR"/>
    <property type="match status" value="1"/>
</dbReference>
<keyword evidence="11" id="KW-0966">Cell projection</keyword>
<comment type="function">
    <text evidence="1 10">Role in flagellar biosynthesis.</text>
</comment>
<evidence type="ECO:0000256" key="7">
    <source>
        <dbReference type="ARBA" id="ARBA00023136"/>
    </source>
</evidence>
<keyword evidence="7 10" id="KW-0472">Membrane</keyword>
<evidence type="ECO:0000256" key="10">
    <source>
        <dbReference type="RuleBase" id="RU362071"/>
    </source>
</evidence>
<evidence type="ECO:0000256" key="8">
    <source>
        <dbReference type="ARBA" id="ARBA00023143"/>
    </source>
</evidence>
<keyword evidence="11" id="KW-0969">Cilium</keyword>
<keyword evidence="12" id="KW-1185">Reference proteome</keyword>
<keyword evidence="6 10" id="KW-1133">Transmembrane helix</keyword>
<organism evidence="11 12">
    <name type="scientific">Cohnella zeiphila</name>
    <dbReference type="NCBI Taxonomy" id="2761120"/>
    <lineage>
        <taxon>Bacteria</taxon>
        <taxon>Bacillati</taxon>
        <taxon>Bacillota</taxon>
        <taxon>Bacilli</taxon>
        <taxon>Bacillales</taxon>
        <taxon>Paenibacillaceae</taxon>
        <taxon>Cohnella</taxon>
    </lineage>
</organism>
<keyword evidence="11" id="KW-0282">Flagellum</keyword>
<proteinExistence type="inferred from homology"/>
<comment type="caution">
    <text evidence="11">The sequence shown here is derived from an EMBL/GenBank/DDBJ whole genome shotgun (WGS) entry which is preliminary data.</text>
</comment>